<sequence>MDKFYPRSFNMGIRREVYNALGGFSKMRFGEDIDFSIRILRNGYVCRL</sequence>
<dbReference type="SUPFAM" id="SSF53448">
    <property type="entry name" value="Nucleotide-diphospho-sugar transferases"/>
    <property type="match status" value="1"/>
</dbReference>
<gene>
    <name evidence="1" type="ORF">EVA_21695</name>
</gene>
<evidence type="ECO:0000313" key="1">
    <source>
        <dbReference type="EMBL" id="EJW90198.1"/>
    </source>
</evidence>
<accession>J9F6U7</accession>
<dbReference type="InterPro" id="IPR029044">
    <property type="entry name" value="Nucleotide-diphossugar_trans"/>
</dbReference>
<keyword evidence="1" id="KW-0808">Transferase</keyword>
<reference evidence="1" key="1">
    <citation type="journal article" date="2012" name="PLoS ONE">
        <title>Gene sets for utilization of primary and secondary nutrition supplies in the distal gut of endangered iberian lynx.</title>
        <authorList>
            <person name="Alcaide M."/>
            <person name="Messina E."/>
            <person name="Richter M."/>
            <person name="Bargiela R."/>
            <person name="Peplies J."/>
            <person name="Huws S.A."/>
            <person name="Newbold C.J."/>
            <person name="Golyshin P.N."/>
            <person name="Simon M.A."/>
            <person name="Lopez G."/>
            <person name="Yakimov M.M."/>
            <person name="Ferrer M."/>
        </authorList>
    </citation>
    <scope>NUCLEOTIDE SEQUENCE</scope>
</reference>
<organism evidence="1">
    <name type="scientific">gut metagenome</name>
    <dbReference type="NCBI Taxonomy" id="749906"/>
    <lineage>
        <taxon>unclassified sequences</taxon>
        <taxon>metagenomes</taxon>
        <taxon>organismal metagenomes</taxon>
    </lineage>
</organism>
<feature type="non-terminal residue" evidence="1">
    <location>
        <position position="48"/>
    </location>
</feature>
<dbReference type="GO" id="GO:0016740">
    <property type="term" value="F:transferase activity"/>
    <property type="evidence" value="ECO:0007669"/>
    <property type="project" value="UniProtKB-KW"/>
</dbReference>
<dbReference type="AlphaFoldDB" id="J9F6U7"/>
<protein>
    <submittedName>
        <fullName evidence="1">Glycosyltransferase, group 2 family protein</fullName>
    </submittedName>
</protein>
<dbReference type="Gene3D" id="3.90.550.10">
    <property type="entry name" value="Spore Coat Polysaccharide Biosynthesis Protein SpsA, Chain A"/>
    <property type="match status" value="1"/>
</dbReference>
<dbReference type="EMBL" id="AMCI01008983">
    <property type="protein sequence ID" value="EJW90198.1"/>
    <property type="molecule type" value="Genomic_DNA"/>
</dbReference>
<comment type="caution">
    <text evidence="1">The sequence shown here is derived from an EMBL/GenBank/DDBJ whole genome shotgun (WGS) entry which is preliminary data.</text>
</comment>
<proteinExistence type="predicted"/>
<name>J9F6U7_9ZZZZ</name>